<keyword evidence="5" id="KW-0812">Transmembrane</keyword>
<comment type="similarity">
    <text evidence="2">Belongs to the bacterial solute-binding protein 5 family.</text>
</comment>
<evidence type="ECO:0000256" key="5">
    <source>
        <dbReference type="SAM" id="Phobius"/>
    </source>
</evidence>
<dbReference type="GO" id="GO:0005886">
    <property type="term" value="C:plasma membrane"/>
    <property type="evidence" value="ECO:0007669"/>
    <property type="project" value="UniProtKB-SubCell"/>
</dbReference>
<keyword evidence="3" id="KW-0813">Transport</keyword>
<comment type="caution">
    <text evidence="7">The sequence shown here is derived from an EMBL/GenBank/DDBJ whole genome shotgun (WGS) entry which is preliminary data.</text>
</comment>
<gene>
    <name evidence="7" type="ORF">E6H04_06050</name>
</gene>
<evidence type="ECO:0000259" key="6">
    <source>
        <dbReference type="Pfam" id="PF00496"/>
    </source>
</evidence>
<dbReference type="EMBL" id="VBAO01000159">
    <property type="protein sequence ID" value="TMI81708.1"/>
    <property type="molecule type" value="Genomic_DNA"/>
</dbReference>
<proteinExistence type="inferred from homology"/>
<dbReference type="Proteomes" id="UP000320048">
    <property type="component" value="Unassembled WGS sequence"/>
</dbReference>
<dbReference type="InterPro" id="IPR039424">
    <property type="entry name" value="SBP_5"/>
</dbReference>
<keyword evidence="5" id="KW-0472">Membrane</keyword>
<evidence type="ECO:0000256" key="2">
    <source>
        <dbReference type="ARBA" id="ARBA00005695"/>
    </source>
</evidence>
<organism evidence="7 8">
    <name type="scientific">Candidatus Segetimicrobium genomatis</name>
    <dbReference type="NCBI Taxonomy" id="2569760"/>
    <lineage>
        <taxon>Bacteria</taxon>
        <taxon>Bacillati</taxon>
        <taxon>Candidatus Sysuimicrobiota</taxon>
        <taxon>Candidatus Sysuimicrobiia</taxon>
        <taxon>Candidatus Sysuimicrobiales</taxon>
        <taxon>Candidatus Segetimicrobiaceae</taxon>
        <taxon>Candidatus Segetimicrobium</taxon>
    </lineage>
</organism>
<dbReference type="Pfam" id="PF00496">
    <property type="entry name" value="SBP_bac_5"/>
    <property type="match status" value="1"/>
</dbReference>
<evidence type="ECO:0000256" key="4">
    <source>
        <dbReference type="ARBA" id="ARBA00022729"/>
    </source>
</evidence>
<dbReference type="PROSITE" id="PS01040">
    <property type="entry name" value="SBP_BACTERIAL_5"/>
    <property type="match status" value="1"/>
</dbReference>
<evidence type="ECO:0000256" key="1">
    <source>
        <dbReference type="ARBA" id="ARBA00004193"/>
    </source>
</evidence>
<feature type="non-terminal residue" evidence="7">
    <location>
        <position position="216"/>
    </location>
</feature>
<dbReference type="InterPro" id="IPR000914">
    <property type="entry name" value="SBP_5_dom"/>
</dbReference>
<reference evidence="7 8" key="1">
    <citation type="journal article" date="2019" name="Nat. Microbiol.">
        <title>Mediterranean grassland soil C-N compound turnover is dependent on rainfall and depth, and is mediated by genomically divergent microorganisms.</title>
        <authorList>
            <person name="Diamond S."/>
            <person name="Andeer P.F."/>
            <person name="Li Z."/>
            <person name="Crits-Christoph A."/>
            <person name="Burstein D."/>
            <person name="Anantharaman K."/>
            <person name="Lane K.R."/>
            <person name="Thomas B.C."/>
            <person name="Pan C."/>
            <person name="Northen T.R."/>
            <person name="Banfield J.F."/>
        </authorList>
    </citation>
    <scope>NUCLEOTIDE SEQUENCE [LARGE SCALE GENOMIC DNA]</scope>
    <source>
        <strain evidence="7">NP_7</strain>
    </source>
</reference>
<dbReference type="AlphaFoldDB" id="A0A537JDT7"/>
<dbReference type="PANTHER" id="PTHR30290:SF9">
    <property type="entry name" value="OLIGOPEPTIDE-BINDING PROTEIN APPA"/>
    <property type="match status" value="1"/>
</dbReference>
<evidence type="ECO:0000313" key="7">
    <source>
        <dbReference type="EMBL" id="TMI81708.1"/>
    </source>
</evidence>
<accession>A0A537JDT7</accession>
<dbReference type="GO" id="GO:1904680">
    <property type="term" value="F:peptide transmembrane transporter activity"/>
    <property type="evidence" value="ECO:0007669"/>
    <property type="project" value="TreeGrafter"/>
</dbReference>
<dbReference type="GO" id="GO:0015833">
    <property type="term" value="P:peptide transport"/>
    <property type="evidence" value="ECO:0007669"/>
    <property type="project" value="TreeGrafter"/>
</dbReference>
<evidence type="ECO:0000313" key="8">
    <source>
        <dbReference type="Proteomes" id="UP000320048"/>
    </source>
</evidence>
<name>A0A537JDT7_9BACT</name>
<keyword evidence="4" id="KW-0732">Signal</keyword>
<feature type="domain" description="Solute-binding protein family 5" evidence="6">
    <location>
        <begin position="108"/>
        <end position="216"/>
    </location>
</feature>
<feature type="transmembrane region" description="Helical" evidence="5">
    <location>
        <begin position="29"/>
        <end position="46"/>
    </location>
</feature>
<protein>
    <recommendedName>
        <fullName evidence="6">Solute-binding protein family 5 domain-containing protein</fullName>
    </recommendedName>
</protein>
<sequence length="216" mass="23446">MDLVLPKRLRCIGMAGRSDPRGGSSMRRVMTLGIIVMMVAAVFLGSQSNGTLAPGFAAPAQNSVTITRFAEYAPFFHPNNAQSNQYILFYALFNQLVKLDLTDETLLKLVPDLAVKWTISPDGTVYTFNLRKDVKWHDGVKFTADDVVYTATYAAENQGAFIGFKPAFFSLKGATEANAACTVAQTAAKCGGTAPLEGVKKIDDYTVQFTIEKPNA</sequence>
<evidence type="ECO:0000256" key="3">
    <source>
        <dbReference type="ARBA" id="ARBA00022448"/>
    </source>
</evidence>
<keyword evidence="5" id="KW-1133">Transmembrane helix</keyword>
<dbReference type="PANTHER" id="PTHR30290">
    <property type="entry name" value="PERIPLASMIC BINDING COMPONENT OF ABC TRANSPORTER"/>
    <property type="match status" value="1"/>
</dbReference>
<dbReference type="Gene3D" id="3.40.190.10">
    <property type="entry name" value="Periplasmic binding protein-like II"/>
    <property type="match status" value="1"/>
</dbReference>
<dbReference type="InterPro" id="IPR023765">
    <property type="entry name" value="SBP_5_CS"/>
</dbReference>
<dbReference type="SUPFAM" id="SSF53850">
    <property type="entry name" value="Periplasmic binding protein-like II"/>
    <property type="match status" value="1"/>
</dbReference>
<comment type="subcellular location">
    <subcellularLocation>
        <location evidence="1">Cell membrane</location>
        <topology evidence="1">Lipid-anchor</topology>
    </subcellularLocation>
</comment>